<keyword evidence="2" id="KW-1185">Reference proteome</keyword>
<dbReference type="Proteomes" id="UP001163223">
    <property type="component" value="Chromosome"/>
</dbReference>
<sequence>MTNIPNRISAESQVVLDFSDFLELVKNVRAQMAQAIGELVSMLEAAAASDADLDFAGLVRASQQLLELDDADLARILNVSRPTVGRWTRGVSSPHPLARKAIFDALARSARGKLKLLRD</sequence>
<evidence type="ECO:0000313" key="2">
    <source>
        <dbReference type="Proteomes" id="UP001163223"/>
    </source>
</evidence>
<protein>
    <submittedName>
        <fullName evidence="1">Uncharacterized protein</fullName>
    </submittedName>
</protein>
<gene>
    <name evidence="1" type="ORF">OXU80_04090</name>
</gene>
<name>A0ACD4NR73_9HYPH</name>
<reference evidence="1" key="1">
    <citation type="submission" date="2022-11" db="EMBL/GenBank/DDBJ databases">
        <title>beta-Carotene-producing bacterium, Jeongeuplla avenae sp. nov., alleviates the salt stress of Arabidopsis seedlings.</title>
        <authorList>
            <person name="Jiang L."/>
            <person name="Lee J."/>
        </authorList>
    </citation>
    <scope>NUCLEOTIDE SEQUENCE</scope>
    <source>
        <strain evidence="1">DY_R2A_6</strain>
    </source>
</reference>
<evidence type="ECO:0000313" key="1">
    <source>
        <dbReference type="EMBL" id="WAJ29425.1"/>
    </source>
</evidence>
<organism evidence="1 2">
    <name type="scientific">Antarcticirhabdus aurantiaca</name>
    <dbReference type="NCBI Taxonomy" id="2606717"/>
    <lineage>
        <taxon>Bacteria</taxon>
        <taxon>Pseudomonadati</taxon>
        <taxon>Pseudomonadota</taxon>
        <taxon>Alphaproteobacteria</taxon>
        <taxon>Hyphomicrobiales</taxon>
        <taxon>Aurantimonadaceae</taxon>
        <taxon>Antarcticirhabdus</taxon>
    </lineage>
</organism>
<proteinExistence type="predicted"/>
<accession>A0ACD4NR73</accession>
<dbReference type="EMBL" id="CP113520">
    <property type="protein sequence ID" value="WAJ29425.1"/>
    <property type="molecule type" value="Genomic_DNA"/>
</dbReference>